<feature type="topological domain" description="Cytoplasmic" evidence="8">
    <location>
        <begin position="22"/>
        <end position="564"/>
    </location>
</feature>
<evidence type="ECO:0000256" key="5">
    <source>
        <dbReference type="ARBA" id="ARBA00023136"/>
    </source>
</evidence>
<evidence type="ECO:0000256" key="4">
    <source>
        <dbReference type="ARBA" id="ARBA00023054"/>
    </source>
</evidence>
<dbReference type="Pfam" id="PF06160">
    <property type="entry name" value="EzrA"/>
    <property type="match status" value="1"/>
</dbReference>
<comment type="caution">
    <text evidence="10">The sequence shown here is derived from an EMBL/GenBank/DDBJ whole genome shotgun (WGS) entry which is preliminary data.</text>
</comment>
<evidence type="ECO:0000256" key="8">
    <source>
        <dbReference type="HAMAP-Rule" id="MF_00728"/>
    </source>
</evidence>
<keyword evidence="11" id="KW-1185">Reference proteome</keyword>
<gene>
    <name evidence="8 10" type="primary">ezrA</name>
    <name evidence="10" type="ORF">ACFOUV_01625</name>
</gene>
<accession>A0ABV8GS13</accession>
<keyword evidence="1 8" id="KW-0132">Cell division</keyword>
<reference evidence="11" key="1">
    <citation type="journal article" date="2019" name="Int. J. Syst. Evol. Microbiol.">
        <title>The Global Catalogue of Microorganisms (GCM) 10K type strain sequencing project: providing services to taxonomists for standard genome sequencing and annotation.</title>
        <authorList>
            <consortium name="The Broad Institute Genomics Platform"/>
            <consortium name="The Broad Institute Genome Sequencing Center for Infectious Disease"/>
            <person name="Wu L."/>
            <person name="Ma J."/>
        </authorList>
    </citation>
    <scope>NUCLEOTIDE SEQUENCE [LARGE SCALE GENOMIC DNA]</scope>
    <source>
        <strain evidence="11">IBRC-M 10703</strain>
    </source>
</reference>
<evidence type="ECO:0000256" key="6">
    <source>
        <dbReference type="ARBA" id="ARBA00023210"/>
    </source>
</evidence>
<feature type="transmembrane region" description="Helical" evidence="9">
    <location>
        <begin position="6"/>
        <end position="22"/>
    </location>
</feature>
<keyword evidence="7 8" id="KW-0131">Cell cycle</keyword>
<comment type="function">
    <text evidence="8">Negative regulator of FtsZ ring formation; modulates the frequency and position of FtsZ ring formation. Inhibits FtsZ ring formation at polar sites. Interacts either with FtsZ or with one of its binding partners to promote depolymerization.</text>
</comment>
<dbReference type="NCBIfam" id="NF003413">
    <property type="entry name" value="PRK04778.1-7"/>
    <property type="match status" value="1"/>
</dbReference>
<organism evidence="10 11">
    <name type="scientific">Oceanobacillus longus</name>
    <dbReference type="NCBI Taxonomy" id="930120"/>
    <lineage>
        <taxon>Bacteria</taxon>
        <taxon>Bacillati</taxon>
        <taxon>Bacillota</taxon>
        <taxon>Bacilli</taxon>
        <taxon>Bacillales</taxon>
        <taxon>Bacillaceae</taxon>
        <taxon>Oceanobacillus</taxon>
    </lineage>
</organism>
<feature type="coiled-coil region" evidence="8">
    <location>
        <begin position="317"/>
        <end position="431"/>
    </location>
</feature>
<keyword evidence="6 8" id="KW-0717">Septation</keyword>
<dbReference type="HAMAP" id="MF_00728">
    <property type="entry name" value="EzrA"/>
    <property type="match status" value="1"/>
</dbReference>
<keyword evidence="8" id="KW-1003">Cell membrane</keyword>
<comment type="similarity">
    <text evidence="8">Belongs to the EzrA family.</text>
</comment>
<dbReference type="InterPro" id="IPR010379">
    <property type="entry name" value="EzrA"/>
</dbReference>
<evidence type="ECO:0000256" key="3">
    <source>
        <dbReference type="ARBA" id="ARBA00022989"/>
    </source>
</evidence>
<evidence type="ECO:0000313" key="10">
    <source>
        <dbReference type="EMBL" id="MFC4022515.1"/>
    </source>
</evidence>
<evidence type="ECO:0000256" key="7">
    <source>
        <dbReference type="ARBA" id="ARBA00023306"/>
    </source>
</evidence>
<dbReference type="Proteomes" id="UP001595772">
    <property type="component" value="Unassembled WGS sequence"/>
</dbReference>
<name>A0ABV8GS13_9BACI</name>
<evidence type="ECO:0000256" key="9">
    <source>
        <dbReference type="SAM" id="Phobius"/>
    </source>
</evidence>
<evidence type="ECO:0000256" key="2">
    <source>
        <dbReference type="ARBA" id="ARBA00022692"/>
    </source>
</evidence>
<feature type="topological domain" description="Extracellular" evidence="8">
    <location>
        <begin position="1"/>
        <end position="2"/>
    </location>
</feature>
<keyword evidence="3 8" id="KW-1133">Transmembrane helix</keyword>
<sequence length="564" mass="65896">MVFIIGTILAVIVLIIIGLILRKRIYDRVDRLESWKMDIMGRDVATQLSKIKTLNLSGETQVKFETWKERWEHIIAMELPNIEEHLFDAEEAADRFRINKAKSILNKGEETLQGIEKSIVTILQELDELLESEKTSRKEAGELAPTIKALRKMISQSRYQYGKADMYFDGFLDKMEDQLSTYYELVEAGDYMEANNLITDMKIEIKMMEEKITEFPSMYKKCKQDLPSQFDNMLSGLKEMKEEGYRVDHLGLEKEIHTYQEKLSKLLLQLENGDMTNGEQLIIEIEDRMKEMYDLLETEAHARNYLEAHIPEYENSLDELIDTFDATKIEVEEIKKAYYVENNDMERFLSVGKTISKLLDQLKELSEEMEKDGKSHSELREQVEEGFQKIEDLQLKHEEFKKSIQNLRKDELEAREKLAEMRNQLAYLNRRLKKSNIPGVPSFIWSSFETALTKNEQVIKTLEKYPLDMANVQQALTEAKSSIEQTSEQVDLMLDQAYLTEQVIQYANRYRSQNPILAAKLQEAERLFRAYEYELSLEHAAKAVEEVEAGALKRIEETQTVMNK</sequence>
<proteinExistence type="inferred from homology"/>
<keyword evidence="2 8" id="KW-0812">Transmembrane</keyword>
<comment type="subcellular location">
    <subcellularLocation>
        <location evidence="8">Cell membrane</location>
        <topology evidence="8">Single-pass membrane protein</topology>
    </subcellularLocation>
    <text evidence="8">Colocalized with FtsZ to the nascent septal site.</text>
</comment>
<dbReference type="EMBL" id="JBHSAO010000001">
    <property type="protein sequence ID" value="MFC4022515.1"/>
    <property type="molecule type" value="Genomic_DNA"/>
</dbReference>
<evidence type="ECO:0000256" key="1">
    <source>
        <dbReference type="ARBA" id="ARBA00022618"/>
    </source>
</evidence>
<dbReference type="RefSeq" id="WP_379495023.1">
    <property type="nucleotide sequence ID" value="NZ_JBHSAO010000001.1"/>
</dbReference>
<keyword evidence="5 8" id="KW-0472">Membrane</keyword>
<keyword evidence="4 8" id="KW-0175">Coiled coil</keyword>
<protein>
    <recommendedName>
        <fullName evidence="8">Septation ring formation regulator EzrA</fullName>
    </recommendedName>
</protein>
<evidence type="ECO:0000313" key="11">
    <source>
        <dbReference type="Proteomes" id="UP001595772"/>
    </source>
</evidence>